<evidence type="ECO:0000313" key="1">
    <source>
        <dbReference type="EMBL" id="GMN63516.1"/>
    </source>
</evidence>
<organism evidence="1 2">
    <name type="scientific">Ficus carica</name>
    <name type="common">Common fig</name>
    <dbReference type="NCBI Taxonomy" id="3494"/>
    <lineage>
        <taxon>Eukaryota</taxon>
        <taxon>Viridiplantae</taxon>
        <taxon>Streptophyta</taxon>
        <taxon>Embryophyta</taxon>
        <taxon>Tracheophyta</taxon>
        <taxon>Spermatophyta</taxon>
        <taxon>Magnoliopsida</taxon>
        <taxon>eudicotyledons</taxon>
        <taxon>Gunneridae</taxon>
        <taxon>Pentapetalae</taxon>
        <taxon>rosids</taxon>
        <taxon>fabids</taxon>
        <taxon>Rosales</taxon>
        <taxon>Moraceae</taxon>
        <taxon>Ficeae</taxon>
        <taxon>Ficus</taxon>
    </lineage>
</organism>
<protein>
    <submittedName>
        <fullName evidence="1">Uncharacterized protein</fullName>
    </submittedName>
</protein>
<proteinExistence type="predicted"/>
<accession>A0AA88J841</accession>
<dbReference type="EMBL" id="BTGU01000151">
    <property type="protein sequence ID" value="GMN63516.1"/>
    <property type="molecule type" value="Genomic_DNA"/>
</dbReference>
<sequence>MIAPNNFSFEVTRYNNRNTSSNYKFKIGGGWGDYIVRKGLQERDKIIVEVTVSIDLNQEHGDGFLREYTIRPQRRNVANEWHDIP</sequence>
<reference evidence="1" key="1">
    <citation type="submission" date="2023-07" db="EMBL/GenBank/DDBJ databases">
        <title>draft genome sequence of fig (Ficus carica).</title>
        <authorList>
            <person name="Takahashi T."/>
            <person name="Nishimura K."/>
        </authorList>
    </citation>
    <scope>NUCLEOTIDE SEQUENCE</scope>
</reference>
<comment type="caution">
    <text evidence="1">The sequence shown here is derived from an EMBL/GenBank/DDBJ whole genome shotgun (WGS) entry which is preliminary data.</text>
</comment>
<name>A0AA88J841_FICCA</name>
<gene>
    <name evidence="1" type="ORF">TIFTF001_032587</name>
</gene>
<dbReference type="AlphaFoldDB" id="A0AA88J841"/>
<dbReference type="Proteomes" id="UP001187192">
    <property type="component" value="Unassembled WGS sequence"/>
</dbReference>
<evidence type="ECO:0000313" key="2">
    <source>
        <dbReference type="Proteomes" id="UP001187192"/>
    </source>
</evidence>
<keyword evidence="2" id="KW-1185">Reference proteome</keyword>